<evidence type="ECO:0000313" key="2">
    <source>
        <dbReference type="EMBL" id="MBA0602543.1"/>
    </source>
</evidence>
<protein>
    <submittedName>
        <fullName evidence="2">Uncharacterized protein</fullName>
    </submittedName>
</protein>
<reference evidence="2 3" key="1">
    <citation type="journal article" date="2019" name="Genome Biol. Evol.">
        <title>Insights into the evolution of the New World diploid cottons (Gossypium, subgenus Houzingenia) based on genome sequencing.</title>
        <authorList>
            <person name="Grover C.E."/>
            <person name="Arick M.A. 2nd"/>
            <person name="Thrash A."/>
            <person name="Conover J.L."/>
            <person name="Sanders W.S."/>
            <person name="Peterson D.G."/>
            <person name="Frelichowski J.E."/>
            <person name="Scheffler J.A."/>
            <person name="Scheffler B.E."/>
            <person name="Wendel J.F."/>
        </authorList>
    </citation>
    <scope>NUCLEOTIDE SEQUENCE [LARGE SCALE GENOMIC DNA]</scope>
    <source>
        <strain evidence="2">8</strain>
        <tissue evidence="2">Leaf</tissue>
    </source>
</reference>
<sequence length="65" mass="6991">MTSTRSTCGGDSRKIDQYSTRSISRCGSIDMISCQHIQRGVGNVPVGGQDEGPSILGQEMETQQD</sequence>
<accession>A0A7J8QMH0</accession>
<evidence type="ECO:0000256" key="1">
    <source>
        <dbReference type="SAM" id="MobiDB-lite"/>
    </source>
</evidence>
<name>A0A7J8QMH0_GOSRA</name>
<feature type="region of interest" description="Disordered" evidence="1">
    <location>
        <begin position="41"/>
        <end position="65"/>
    </location>
</feature>
<dbReference type="Proteomes" id="UP000593578">
    <property type="component" value="Unassembled WGS sequence"/>
</dbReference>
<evidence type="ECO:0000313" key="3">
    <source>
        <dbReference type="Proteomes" id="UP000593578"/>
    </source>
</evidence>
<organism evidence="2 3">
    <name type="scientific">Gossypium raimondii</name>
    <name type="common">Peruvian cotton</name>
    <name type="synonym">Gossypium klotzschianum subsp. raimondii</name>
    <dbReference type="NCBI Taxonomy" id="29730"/>
    <lineage>
        <taxon>Eukaryota</taxon>
        <taxon>Viridiplantae</taxon>
        <taxon>Streptophyta</taxon>
        <taxon>Embryophyta</taxon>
        <taxon>Tracheophyta</taxon>
        <taxon>Spermatophyta</taxon>
        <taxon>Magnoliopsida</taxon>
        <taxon>eudicotyledons</taxon>
        <taxon>Gunneridae</taxon>
        <taxon>Pentapetalae</taxon>
        <taxon>rosids</taxon>
        <taxon>malvids</taxon>
        <taxon>Malvales</taxon>
        <taxon>Malvaceae</taxon>
        <taxon>Malvoideae</taxon>
        <taxon>Gossypium</taxon>
    </lineage>
</organism>
<gene>
    <name evidence="2" type="ORF">Gorai_002721</name>
</gene>
<dbReference type="EMBL" id="JABEZZ010000013">
    <property type="protein sequence ID" value="MBA0602543.1"/>
    <property type="molecule type" value="Genomic_DNA"/>
</dbReference>
<dbReference type="AlphaFoldDB" id="A0A7J8QMH0"/>
<proteinExistence type="predicted"/>
<comment type="caution">
    <text evidence="2">The sequence shown here is derived from an EMBL/GenBank/DDBJ whole genome shotgun (WGS) entry which is preliminary data.</text>
</comment>